<feature type="chain" id="PRO_5016447402" evidence="2">
    <location>
        <begin position="36"/>
        <end position="370"/>
    </location>
</feature>
<feature type="region of interest" description="Disordered" evidence="1">
    <location>
        <begin position="199"/>
        <end position="218"/>
    </location>
</feature>
<keyword evidence="4" id="KW-1185">Reference proteome</keyword>
<sequence length="370" mass="39474">MHHPTRSHNSTAALMLLALFAAFLGMNHSVPPAYATTSAAAQEASVEYVAGVGFIDWEDAKAVASGTGAPPANAANLAQARAAARRAAVLDARRNLMEVVGQVRIDSQTTVRNLLVQNDLVTSRVQGILAHSTIVAEQMLADGSVRVTVSVPLTGELAREILDRGSPTAPAGVNRTSPLEERVRILEARVAALTNALETFSNDSGTSPATGNDPLDMQTRRKFSELDTRLRQLENRGSQQPPAAAQQRSSAPSLPPAVRAEARATTGLIIDARGTDFKPTLRPNIVSGDRLLYPADSVDFKKGIGQGFVRYYRELAQAQQSQRAGAAPKIIRAQAVDGKLQIPPADADFLQNVLAESGNFLDRCQVVVVF</sequence>
<feature type="region of interest" description="Disordered" evidence="1">
    <location>
        <begin position="235"/>
        <end position="258"/>
    </location>
</feature>
<dbReference type="AlphaFoldDB" id="A0A2Z6AUR9"/>
<dbReference type="EMBL" id="AP017378">
    <property type="protein sequence ID" value="BBD06968.1"/>
    <property type="molecule type" value="Genomic_DNA"/>
</dbReference>
<dbReference type="RefSeq" id="WP_126375764.1">
    <property type="nucleotide sequence ID" value="NZ_AP017378.1"/>
</dbReference>
<accession>A0A2Z6AUR9</accession>
<dbReference type="Proteomes" id="UP000269883">
    <property type="component" value="Chromosome"/>
</dbReference>
<name>A0A2Z6AUR9_9BACT</name>
<dbReference type="KEGG" id="dfl:DFE_0242"/>
<keyword evidence="2" id="KW-0732">Signal</keyword>
<proteinExistence type="predicted"/>
<protein>
    <submittedName>
        <fullName evidence="3">Uncharacterized protein</fullName>
    </submittedName>
</protein>
<gene>
    <name evidence="3" type="ORF">DFE_0242</name>
</gene>
<evidence type="ECO:0000256" key="2">
    <source>
        <dbReference type="SAM" id="SignalP"/>
    </source>
</evidence>
<dbReference type="OrthoDB" id="9813452at2"/>
<organism evidence="3 4">
    <name type="scientific">Desulfovibrio ferrophilus</name>
    <dbReference type="NCBI Taxonomy" id="241368"/>
    <lineage>
        <taxon>Bacteria</taxon>
        <taxon>Pseudomonadati</taxon>
        <taxon>Thermodesulfobacteriota</taxon>
        <taxon>Desulfovibrionia</taxon>
        <taxon>Desulfovibrionales</taxon>
        <taxon>Desulfovibrionaceae</taxon>
        <taxon>Desulfovibrio</taxon>
    </lineage>
</organism>
<feature type="compositionally biased region" description="Low complexity" evidence="1">
    <location>
        <begin position="238"/>
        <end position="252"/>
    </location>
</feature>
<feature type="signal peptide" evidence="2">
    <location>
        <begin position="1"/>
        <end position="35"/>
    </location>
</feature>
<evidence type="ECO:0000313" key="3">
    <source>
        <dbReference type="EMBL" id="BBD06968.1"/>
    </source>
</evidence>
<reference evidence="3 4" key="1">
    <citation type="journal article" date="2018" name="Sci. Adv.">
        <title>Multi-heme cytochromes provide a pathway for survival in energy-limited environments.</title>
        <authorList>
            <person name="Deng X."/>
            <person name="Dohmae N."/>
            <person name="Nealson K.H."/>
            <person name="Hashimoto K."/>
            <person name="Okamoto A."/>
        </authorList>
    </citation>
    <scope>NUCLEOTIDE SEQUENCE [LARGE SCALE GENOMIC DNA]</scope>
    <source>
        <strain evidence="3 4">IS5</strain>
    </source>
</reference>
<feature type="compositionally biased region" description="Polar residues" evidence="1">
    <location>
        <begin position="199"/>
        <end position="210"/>
    </location>
</feature>
<evidence type="ECO:0000313" key="4">
    <source>
        <dbReference type="Proteomes" id="UP000269883"/>
    </source>
</evidence>
<evidence type="ECO:0000256" key="1">
    <source>
        <dbReference type="SAM" id="MobiDB-lite"/>
    </source>
</evidence>